<keyword evidence="6" id="KW-0560">Oxidoreductase</keyword>
<gene>
    <name evidence="8" type="primary">rfbD</name>
    <name evidence="8" type="ORF">CRI94_07600</name>
</gene>
<comment type="similarity">
    <text evidence="2 6">Belongs to the dTDP-4-dehydrorhamnose reductase family.</text>
</comment>
<dbReference type="InterPro" id="IPR036291">
    <property type="entry name" value="NAD(P)-bd_dom_sf"/>
</dbReference>
<comment type="pathway">
    <text evidence="1 6">Carbohydrate biosynthesis; dTDP-L-rhamnose biosynthesis.</text>
</comment>
<dbReference type="NCBIfam" id="TIGR01214">
    <property type="entry name" value="rmlD"/>
    <property type="match status" value="1"/>
</dbReference>
<proteinExistence type="inferred from homology"/>
<dbReference type="InterPro" id="IPR029903">
    <property type="entry name" value="RmlD-like-bd"/>
</dbReference>
<organism evidence="8 9">
    <name type="scientific">Longibacter salinarum</name>
    <dbReference type="NCBI Taxonomy" id="1850348"/>
    <lineage>
        <taxon>Bacteria</taxon>
        <taxon>Pseudomonadati</taxon>
        <taxon>Rhodothermota</taxon>
        <taxon>Rhodothermia</taxon>
        <taxon>Rhodothermales</taxon>
        <taxon>Salisaetaceae</taxon>
        <taxon>Longibacter</taxon>
    </lineage>
</organism>
<dbReference type="GO" id="GO:0019305">
    <property type="term" value="P:dTDP-rhamnose biosynthetic process"/>
    <property type="evidence" value="ECO:0007669"/>
    <property type="project" value="UniProtKB-UniPathway"/>
</dbReference>
<dbReference type="GO" id="GO:0008831">
    <property type="term" value="F:dTDP-4-dehydrorhamnose reductase activity"/>
    <property type="evidence" value="ECO:0007669"/>
    <property type="project" value="UniProtKB-EC"/>
</dbReference>
<dbReference type="Proteomes" id="UP000220102">
    <property type="component" value="Unassembled WGS sequence"/>
</dbReference>
<dbReference type="EMBL" id="PDEQ01000003">
    <property type="protein sequence ID" value="PEN13912.1"/>
    <property type="molecule type" value="Genomic_DNA"/>
</dbReference>
<name>A0A2A8CYX3_9BACT</name>
<dbReference type="InterPro" id="IPR005913">
    <property type="entry name" value="dTDP_dehydrorham_reduct"/>
</dbReference>
<dbReference type="AlphaFoldDB" id="A0A2A8CYX3"/>
<comment type="catalytic activity">
    <reaction evidence="5">
        <text>dTDP-beta-L-rhamnose + NADP(+) = dTDP-4-dehydro-beta-L-rhamnose + NADPH + H(+)</text>
        <dbReference type="Rhea" id="RHEA:21796"/>
        <dbReference type="ChEBI" id="CHEBI:15378"/>
        <dbReference type="ChEBI" id="CHEBI:57510"/>
        <dbReference type="ChEBI" id="CHEBI:57783"/>
        <dbReference type="ChEBI" id="CHEBI:58349"/>
        <dbReference type="ChEBI" id="CHEBI:62830"/>
        <dbReference type="EC" id="1.1.1.133"/>
    </reaction>
</comment>
<evidence type="ECO:0000256" key="4">
    <source>
        <dbReference type="ARBA" id="ARBA00017099"/>
    </source>
</evidence>
<dbReference type="GO" id="GO:0005829">
    <property type="term" value="C:cytosol"/>
    <property type="evidence" value="ECO:0007669"/>
    <property type="project" value="TreeGrafter"/>
</dbReference>
<evidence type="ECO:0000256" key="2">
    <source>
        <dbReference type="ARBA" id="ARBA00010944"/>
    </source>
</evidence>
<dbReference type="Gene3D" id="3.40.50.720">
    <property type="entry name" value="NAD(P)-binding Rossmann-like Domain"/>
    <property type="match status" value="1"/>
</dbReference>
<dbReference type="Pfam" id="PF04321">
    <property type="entry name" value="RmlD_sub_bind"/>
    <property type="match status" value="1"/>
</dbReference>
<dbReference type="PANTHER" id="PTHR10491">
    <property type="entry name" value="DTDP-4-DEHYDRORHAMNOSE REDUCTASE"/>
    <property type="match status" value="1"/>
</dbReference>
<dbReference type="UniPathway" id="UPA00124"/>
<keyword evidence="6" id="KW-0521">NADP</keyword>
<evidence type="ECO:0000256" key="6">
    <source>
        <dbReference type="RuleBase" id="RU364082"/>
    </source>
</evidence>
<dbReference type="RefSeq" id="WP_098075074.1">
    <property type="nucleotide sequence ID" value="NZ_PDEQ01000003.1"/>
</dbReference>
<protein>
    <recommendedName>
        <fullName evidence="4 6">dTDP-4-dehydrorhamnose reductase</fullName>
        <ecNumber evidence="3 6">1.1.1.133</ecNumber>
    </recommendedName>
</protein>
<comment type="caution">
    <text evidence="8">The sequence shown here is derived from an EMBL/GenBank/DDBJ whole genome shotgun (WGS) entry which is preliminary data.</text>
</comment>
<evidence type="ECO:0000256" key="1">
    <source>
        <dbReference type="ARBA" id="ARBA00004781"/>
    </source>
</evidence>
<dbReference type="OrthoDB" id="9803892at2"/>
<evidence type="ECO:0000256" key="3">
    <source>
        <dbReference type="ARBA" id="ARBA00012929"/>
    </source>
</evidence>
<evidence type="ECO:0000256" key="5">
    <source>
        <dbReference type="ARBA" id="ARBA00048200"/>
    </source>
</evidence>
<evidence type="ECO:0000259" key="7">
    <source>
        <dbReference type="Pfam" id="PF04321"/>
    </source>
</evidence>
<dbReference type="EC" id="1.1.1.133" evidence="3 6"/>
<dbReference type="SUPFAM" id="SSF51735">
    <property type="entry name" value="NAD(P)-binding Rossmann-fold domains"/>
    <property type="match status" value="1"/>
</dbReference>
<keyword evidence="9" id="KW-1185">Reference proteome</keyword>
<reference evidence="8 9" key="1">
    <citation type="submission" date="2017-10" db="EMBL/GenBank/DDBJ databases">
        <title>Draft genome of Longibacter Salinarum.</title>
        <authorList>
            <person name="Goh K.M."/>
            <person name="Shamsir M.S."/>
            <person name="Lim S.W."/>
        </authorList>
    </citation>
    <scope>NUCLEOTIDE SEQUENCE [LARGE SCALE GENOMIC DNA]</scope>
    <source>
        <strain evidence="8 9">KCTC 52045</strain>
    </source>
</reference>
<sequence length="302" mass="33328">MLYNRVLVTGANGLLGQALVQRLSRLPEYDVLATARDDGPRFDKGSFGYAPLDVTDASAVHRTFQDFTPNVVVNCAAVSSVGECRNHRERCWNVNAAAVETLANECRKIGARLVQVSTDFVFDGEDGPYDESARPDPVNYYGRSKLAGENAVRASGLGSWAIVRTILLYGTANRLSRSNFVLWVVNSLSRGETIHVVDDQYRTPTYVVDLATGIERLLHFEKDGVFHLSGRELVSVYDLACTVADVCDLDDTLIRPVSSDYFDDAVDRPLRTGFIILKGETELGYSPHSLRDGLAAVRDEMK</sequence>
<evidence type="ECO:0000313" key="8">
    <source>
        <dbReference type="EMBL" id="PEN13912.1"/>
    </source>
</evidence>
<dbReference type="CDD" id="cd05254">
    <property type="entry name" value="dTDP_HR_like_SDR_e"/>
    <property type="match status" value="1"/>
</dbReference>
<accession>A0A2A8CYX3</accession>
<evidence type="ECO:0000313" key="9">
    <source>
        <dbReference type="Proteomes" id="UP000220102"/>
    </source>
</evidence>
<comment type="function">
    <text evidence="6">Catalyzes the reduction of dTDP-6-deoxy-L-lyxo-4-hexulose to yield dTDP-L-rhamnose.</text>
</comment>
<dbReference type="PANTHER" id="PTHR10491:SF4">
    <property type="entry name" value="METHIONINE ADENOSYLTRANSFERASE 2 SUBUNIT BETA"/>
    <property type="match status" value="1"/>
</dbReference>
<feature type="domain" description="RmlD-like substrate binding" evidence="7">
    <location>
        <begin position="5"/>
        <end position="301"/>
    </location>
</feature>